<feature type="transmembrane region" description="Helical" evidence="1">
    <location>
        <begin position="53"/>
        <end position="73"/>
    </location>
</feature>
<feature type="non-terminal residue" evidence="3">
    <location>
        <position position="1"/>
    </location>
</feature>
<keyword evidence="1" id="KW-0472">Membrane</keyword>
<gene>
    <name evidence="3" type="primary">ORF221853</name>
</gene>
<feature type="chain" id="PRO_5002114002" description="Ammonium transporter AmtB-like domain-containing protein" evidence="2">
    <location>
        <begin position="18"/>
        <end position="101"/>
    </location>
</feature>
<evidence type="ECO:0000256" key="1">
    <source>
        <dbReference type="SAM" id="Phobius"/>
    </source>
</evidence>
<dbReference type="AlphaFoldDB" id="A0A0B7C388"/>
<evidence type="ECO:0008006" key="4">
    <source>
        <dbReference type="Google" id="ProtNLM"/>
    </source>
</evidence>
<accession>A0A0B7C388</accession>
<feature type="transmembrane region" description="Helical" evidence="1">
    <location>
        <begin position="27"/>
        <end position="46"/>
    </location>
</feature>
<evidence type="ECO:0000256" key="2">
    <source>
        <dbReference type="SAM" id="SignalP"/>
    </source>
</evidence>
<feature type="signal peptide" evidence="2">
    <location>
        <begin position="1"/>
        <end position="17"/>
    </location>
</feature>
<sequence length="101" mass="10868">AFFTFGAVWLIWGPARGLGTLAQDNSAAAITGCVGFLAVGLLLFGLSMVINKAWTVLTFFFNLVIVGIILHTVNANGSFIYEIVINILFVIVCMYCFIATA</sequence>
<organism evidence="3">
    <name type="scientific">Arion vulgaris</name>
    <dbReference type="NCBI Taxonomy" id="1028688"/>
    <lineage>
        <taxon>Eukaryota</taxon>
        <taxon>Metazoa</taxon>
        <taxon>Spiralia</taxon>
        <taxon>Lophotrochozoa</taxon>
        <taxon>Mollusca</taxon>
        <taxon>Gastropoda</taxon>
        <taxon>Heterobranchia</taxon>
        <taxon>Euthyneura</taxon>
        <taxon>Panpulmonata</taxon>
        <taxon>Eupulmonata</taxon>
        <taxon>Stylommatophora</taxon>
        <taxon>Helicina</taxon>
        <taxon>Arionoidea</taxon>
        <taxon>Arionidae</taxon>
        <taxon>Arion</taxon>
    </lineage>
</organism>
<evidence type="ECO:0000313" key="3">
    <source>
        <dbReference type="EMBL" id="CEK99673.1"/>
    </source>
</evidence>
<keyword evidence="1" id="KW-0812">Transmembrane</keyword>
<feature type="non-terminal residue" evidence="3">
    <location>
        <position position="101"/>
    </location>
</feature>
<protein>
    <recommendedName>
        <fullName evidence="4">Ammonium transporter AmtB-like domain-containing protein</fullName>
    </recommendedName>
</protein>
<reference evidence="3" key="1">
    <citation type="submission" date="2014-12" db="EMBL/GenBank/DDBJ databases">
        <title>Insight into the proteome of Arion vulgaris.</title>
        <authorList>
            <person name="Aradska J."/>
            <person name="Bulat T."/>
            <person name="Smidak R."/>
            <person name="Sarate P."/>
            <person name="Gangsoo J."/>
            <person name="Sialana F."/>
            <person name="Bilban M."/>
            <person name="Lubec G."/>
        </authorList>
    </citation>
    <scope>NUCLEOTIDE SEQUENCE</scope>
    <source>
        <tissue evidence="3">Skin</tissue>
    </source>
</reference>
<feature type="transmembrane region" description="Helical" evidence="1">
    <location>
        <begin position="79"/>
        <end position="98"/>
    </location>
</feature>
<keyword evidence="2" id="KW-0732">Signal</keyword>
<name>A0A0B7C388_9EUPU</name>
<proteinExistence type="predicted"/>
<keyword evidence="1" id="KW-1133">Transmembrane helix</keyword>
<dbReference type="EMBL" id="HACG01052802">
    <property type="protein sequence ID" value="CEK99673.1"/>
    <property type="molecule type" value="Transcribed_RNA"/>
</dbReference>